<dbReference type="OrthoDB" id="47031at2759"/>
<dbReference type="CDD" id="cd00302">
    <property type="entry name" value="cytochrome_P450"/>
    <property type="match status" value="1"/>
</dbReference>
<evidence type="ECO:0000256" key="2">
    <source>
        <dbReference type="ARBA" id="ARBA00010617"/>
    </source>
</evidence>
<dbReference type="InterPro" id="IPR001128">
    <property type="entry name" value="Cyt_P450"/>
</dbReference>
<dbReference type="InterPro" id="IPR017972">
    <property type="entry name" value="Cyt_P450_CS"/>
</dbReference>
<dbReference type="GO" id="GO:0016705">
    <property type="term" value="F:oxidoreductase activity, acting on paired donors, with incorporation or reduction of molecular oxygen"/>
    <property type="evidence" value="ECO:0007669"/>
    <property type="project" value="InterPro"/>
</dbReference>
<keyword evidence="5" id="KW-0812">Transmembrane</keyword>
<dbReference type="InterPro" id="IPR036396">
    <property type="entry name" value="Cyt_P450_sf"/>
</dbReference>
<dbReference type="InterPro" id="IPR050121">
    <property type="entry name" value="Cytochrome_P450_monoxygenase"/>
</dbReference>
<keyword evidence="3 4" id="KW-0408">Iron</keyword>
<keyword evidence="4" id="KW-0503">Monooxygenase</keyword>
<reference evidence="6" key="1">
    <citation type="submission" date="2020-06" db="EMBL/GenBank/DDBJ databases">
        <authorList>
            <consortium name="Plant Systems Biology data submission"/>
        </authorList>
    </citation>
    <scope>NUCLEOTIDE SEQUENCE</scope>
    <source>
        <strain evidence="6">D6</strain>
    </source>
</reference>
<evidence type="ECO:0000256" key="3">
    <source>
        <dbReference type="PIRSR" id="PIRSR602401-1"/>
    </source>
</evidence>
<dbReference type="PANTHER" id="PTHR24305:SF166">
    <property type="entry name" value="CYTOCHROME P450 12A4, MITOCHONDRIAL-RELATED"/>
    <property type="match status" value="1"/>
</dbReference>
<feature type="transmembrane region" description="Helical" evidence="5">
    <location>
        <begin position="12"/>
        <end position="31"/>
    </location>
</feature>
<keyword evidence="4" id="KW-0560">Oxidoreductase</keyword>
<dbReference type="SUPFAM" id="SSF48264">
    <property type="entry name" value="Cytochrome P450"/>
    <property type="match status" value="1"/>
</dbReference>
<dbReference type="Proteomes" id="UP001153069">
    <property type="component" value="Unassembled WGS sequence"/>
</dbReference>
<proteinExistence type="inferred from homology"/>
<name>A0A9N8E3B6_9STRA</name>
<dbReference type="Pfam" id="PF00067">
    <property type="entry name" value="p450"/>
    <property type="match status" value="1"/>
</dbReference>
<keyword evidence="7" id="KW-1185">Reference proteome</keyword>
<organism evidence="6 7">
    <name type="scientific">Seminavis robusta</name>
    <dbReference type="NCBI Taxonomy" id="568900"/>
    <lineage>
        <taxon>Eukaryota</taxon>
        <taxon>Sar</taxon>
        <taxon>Stramenopiles</taxon>
        <taxon>Ochrophyta</taxon>
        <taxon>Bacillariophyta</taxon>
        <taxon>Bacillariophyceae</taxon>
        <taxon>Bacillariophycidae</taxon>
        <taxon>Naviculales</taxon>
        <taxon>Naviculaceae</taxon>
        <taxon>Seminavis</taxon>
    </lineage>
</organism>
<dbReference type="Gene3D" id="1.10.630.10">
    <property type="entry name" value="Cytochrome P450"/>
    <property type="match status" value="1"/>
</dbReference>
<dbReference type="GO" id="GO:0005506">
    <property type="term" value="F:iron ion binding"/>
    <property type="evidence" value="ECO:0007669"/>
    <property type="project" value="InterPro"/>
</dbReference>
<dbReference type="InterPro" id="IPR002401">
    <property type="entry name" value="Cyt_P450_E_grp-I"/>
</dbReference>
<evidence type="ECO:0000313" key="7">
    <source>
        <dbReference type="Proteomes" id="UP001153069"/>
    </source>
</evidence>
<sequence>MLQMIPDHPDLSLLFYTTISAGLLGFVLAVIRRGREKPWKMVPGWLPIVGHFHYVGGTPMMAQMLEEWAEKHSEDVGCYEIDLMGVKYVVVSREDRAMEVLKQRPHKVQRIPGIREASDSTGATGVFSAEGSLWKEEKKLISAALNRNSINDFLSSMKDNAKRLVQKWNCDIGGHGDNNNSKIQPISLDIGHATADAISKVMLDQDFDFLNNPESKMAHNVFTGFRGWILRTLSPIWYWRIPLIGQDLDGYGKYYRYLNQVFNRAVDDFEKRKKEASNNNDSNSNYNKMFLGKLYQAMEQEKSNLSRQRVVGNIYTAFAAGIDTTSKTLVSTLYALAMDQKVQEELREHVKDFDIDDGSSTLQDLYTWLPMLKSFMHEIHRWYAVPFIMLRVAEEIPFCGSTMLLPGQDVLVLGRYLSVKPDATDVPLGPDNAPPTEFNHQRYLVPLETEDSDCNNDNKDIQKWTCPGPSDKSTGFLNFGHGVRKCPGRVFSEAFSYYVLIAILQNFQFELAPNQPPVKIVFDSVMTPDTQIQLKLTKLSNTTD</sequence>
<keyword evidence="3 4" id="KW-0349">Heme</keyword>
<dbReference type="AlphaFoldDB" id="A0A9N8E3B6"/>
<dbReference type="GO" id="GO:0004497">
    <property type="term" value="F:monooxygenase activity"/>
    <property type="evidence" value="ECO:0007669"/>
    <property type="project" value="UniProtKB-KW"/>
</dbReference>
<keyword evidence="3 4" id="KW-0479">Metal-binding</keyword>
<comment type="caution">
    <text evidence="6">The sequence shown here is derived from an EMBL/GenBank/DDBJ whole genome shotgun (WGS) entry which is preliminary data.</text>
</comment>
<keyword evidence="5" id="KW-0472">Membrane</keyword>
<comment type="similarity">
    <text evidence="2 4">Belongs to the cytochrome P450 family.</text>
</comment>
<dbReference type="EMBL" id="CAICTM010000459">
    <property type="protein sequence ID" value="CAB9510934.1"/>
    <property type="molecule type" value="Genomic_DNA"/>
</dbReference>
<dbReference type="PANTHER" id="PTHR24305">
    <property type="entry name" value="CYTOCHROME P450"/>
    <property type="match status" value="1"/>
</dbReference>
<evidence type="ECO:0000313" key="6">
    <source>
        <dbReference type="EMBL" id="CAB9510934.1"/>
    </source>
</evidence>
<protein>
    <submittedName>
        <fullName evidence="6">LUTEIN DEFICIENT 5, chloroplastic</fullName>
    </submittedName>
</protein>
<dbReference type="PROSITE" id="PS00086">
    <property type="entry name" value="CYTOCHROME_P450"/>
    <property type="match status" value="1"/>
</dbReference>
<gene>
    <name evidence="6" type="ORF">SEMRO_460_G147470.1</name>
</gene>
<feature type="binding site" description="axial binding residue" evidence="3">
    <location>
        <position position="486"/>
    </location>
    <ligand>
        <name>heme</name>
        <dbReference type="ChEBI" id="CHEBI:30413"/>
    </ligand>
    <ligandPart>
        <name>Fe</name>
        <dbReference type="ChEBI" id="CHEBI:18248"/>
    </ligandPart>
</feature>
<evidence type="ECO:0000256" key="4">
    <source>
        <dbReference type="RuleBase" id="RU000461"/>
    </source>
</evidence>
<accession>A0A9N8E3B6</accession>
<dbReference type="GO" id="GO:0020037">
    <property type="term" value="F:heme binding"/>
    <property type="evidence" value="ECO:0007669"/>
    <property type="project" value="InterPro"/>
</dbReference>
<comment type="cofactor">
    <cofactor evidence="1 3">
        <name>heme</name>
        <dbReference type="ChEBI" id="CHEBI:30413"/>
    </cofactor>
</comment>
<evidence type="ECO:0000256" key="1">
    <source>
        <dbReference type="ARBA" id="ARBA00001971"/>
    </source>
</evidence>
<dbReference type="PRINTS" id="PR00463">
    <property type="entry name" value="EP450I"/>
</dbReference>
<evidence type="ECO:0000256" key="5">
    <source>
        <dbReference type="SAM" id="Phobius"/>
    </source>
</evidence>
<keyword evidence="5" id="KW-1133">Transmembrane helix</keyword>